<keyword evidence="5 8" id="KW-0238">DNA-binding</keyword>
<reference evidence="12" key="1">
    <citation type="submission" date="2015-04" db="EMBL/GenBank/DDBJ databases">
        <authorList>
            <person name="Syromyatnikov M.Y."/>
            <person name="Popov V.N."/>
        </authorList>
    </citation>
    <scope>NUCLEOTIDE SEQUENCE</scope>
    <source>
        <strain evidence="12">MO-1</strain>
    </source>
</reference>
<dbReference type="PANTHER" id="PTHR33175:SF2">
    <property type="entry name" value="INTEGRATION HOST FACTOR SUBUNIT ALPHA"/>
    <property type="match status" value="1"/>
</dbReference>
<dbReference type="PROSITE" id="PS00045">
    <property type="entry name" value="HISTONE_LIKE"/>
    <property type="match status" value="1"/>
</dbReference>
<dbReference type="GO" id="GO:0030527">
    <property type="term" value="F:structural constituent of chromatin"/>
    <property type="evidence" value="ECO:0007669"/>
    <property type="project" value="InterPro"/>
</dbReference>
<dbReference type="InterPro" id="IPR005684">
    <property type="entry name" value="IHF_alpha"/>
</dbReference>
<dbReference type="PANTHER" id="PTHR33175">
    <property type="entry name" value="DNA-BINDING PROTEIN HU"/>
    <property type="match status" value="1"/>
</dbReference>
<organism evidence="12">
    <name type="scientific">Magnetococcus massalia (strain MO-1)</name>
    <dbReference type="NCBI Taxonomy" id="451514"/>
    <lineage>
        <taxon>Bacteria</taxon>
        <taxon>Pseudomonadati</taxon>
        <taxon>Pseudomonadota</taxon>
        <taxon>Magnetococcia</taxon>
        <taxon>Magnetococcales</taxon>
        <taxon>Magnetococcaceae</taxon>
        <taxon>Magnetococcus</taxon>
    </lineage>
</organism>
<evidence type="ECO:0000256" key="3">
    <source>
        <dbReference type="ARBA" id="ARBA00022845"/>
    </source>
</evidence>
<evidence type="ECO:0000256" key="1">
    <source>
        <dbReference type="ARBA" id="ARBA00010529"/>
    </source>
</evidence>
<dbReference type="GO" id="GO:0006417">
    <property type="term" value="P:regulation of translation"/>
    <property type="evidence" value="ECO:0007669"/>
    <property type="project" value="UniProtKB-UniRule"/>
</dbReference>
<proteinExistence type="inferred from homology"/>
<dbReference type="GO" id="GO:0005829">
    <property type="term" value="C:cytosol"/>
    <property type="evidence" value="ECO:0007669"/>
    <property type="project" value="TreeGrafter"/>
</dbReference>
<accession>A0A1S7LL32</accession>
<evidence type="ECO:0000256" key="2">
    <source>
        <dbReference type="ARBA" id="ARBA00018329"/>
    </source>
</evidence>
<dbReference type="NCBIfam" id="NF001401">
    <property type="entry name" value="PRK00285.1"/>
    <property type="match status" value="1"/>
</dbReference>
<dbReference type="HAMAP" id="MF_00380">
    <property type="entry name" value="IHF_alpha"/>
    <property type="match status" value="1"/>
</dbReference>
<dbReference type="PRINTS" id="PR01727">
    <property type="entry name" value="DNABINDINGHU"/>
</dbReference>
<dbReference type="Gene3D" id="4.10.520.10">
    <property type="entry name" value="IHF-like DNA-binding proteins"/>
    <property type="match status" value="1"/>
</dbReference>
<comment type="subunit">
    <text evidence="8 10">Heterodimer of an alpha and a beta chain.</text>
</comment>
<name>A0A1S7LL32_MAGMO</name>
<dbReference type="InterPro" id="IPR000119">
    <property type="entry name" value="Hist_DNA-bd"/>
</dbReference>
<dbReference type="NCBIfam" id="TIGR00987">
    <property type="entry name" value="himA"/>
    <property type="match status" value="1"/>
</dbReference>
<dbReference type="SUPFAM" id="SSF47729">
    <property type="entry name" value="IHF-like DNA-binding proteins"/>
    <property type="match status" value="1"/>
</dbReference>
<dbReference type="Pfam" id="PF00216">
    <property type="entry name" value="Bac_DNA_binding"/>
    <property type="match status" value="1"/>
</dbReference>
<protein>
    <recommendedName>
        <fullName evidence="2 8">Integration host factor subunit alpha</fullName>
        <shortName evidence="8">IHF-alpha</shortName>
    </recommendedName>
</protein>
<evidence type="ECO:0000313" key="12">
    <source>
        <dbReference type="EMBL" id="CRH07580.1"/>
    </source>
</evidence>
<comment type="similarity">
    <text evidence="1 8 9">Belongs to the bacterial histone-like protein family.</text>
</comment>
<evidence type="ECO:0000256" key="5">
    <source>
        <dbReference type="ARBA" id="ARBA00023125"/>
    </source>
</evidence>
<keyword evidence="4 8" id="KW-0805">Transcription regulation</keyword>
<sequence>MTMTKADIIQTVYQRLGLSKKESADIVESVFESIRNQLETGDPVKISGFGNFTMREKNPRQGRNPKTGEEVEISARRVVTFKASQILLNRVNNGKG</sequence>
<evidence type="ECO:0000256" key="7">
    <source>
        <dbReference type="ARBA" id="ARBA00023172"/>
    </source>
</evidence>
<evidence type="ECO:0000256" key="10">
    <source>
        <dbReference type="RuleBase" id="RU004485"/>
    </source>
</evidence>
<keyword evidence="3 8" id="KW-0810">Translation regulation</keyword>
<evidence type="ECO:0000256" key="9">
    <source>
        <dbReference type="RuleBase" id="RU003939"/>
    </source>
</evidence>
<evidence type="ECO:0000256" key="6">
    <source>
        <dbReference type="ARBA" id="ARBA00023163"/>
    </source>
</evidence>
<evidence type="ECO:0000256" key="4">
    <source>
        <dbReference type="ARBA" id="ARBA00023015"/>
    </source>
</evidence>
<keyword evidence="7 8" id="KW-0233">DNA recombination</keyword>
<dbReference type="AlphaFoldDB" id="A0A1S7LL32"/>
<evidence type="ECO:0000256" key="8">
    <source>
        <dbReference type="HAMAP-Rule" id="MF_00380"/>
    </source>
</evidence>
<dbReference type="InterPro" id="IPR010992">
    <property type="entry name" value="IHF-like_DNA-bd_dom_sf"/>
</dbReference>
<feature type="region of interest" description="Disordered" evidence="11">
    <location>
        <begin position="47"/>
        <end position="71"/>
    </location>
</feature>
<dbReference type="GO" id="GO:0003677">
    <property type="term" value="F:DNA binding"/>
    <property type="evidence" value="ECO:0007669"/>
    <property type="project" value="UniProtKB-UniRule"/>
</dbReference>
<dbReference type="EMBL" id="LO017727">
    <property type="protein sequence ID" value="CRH07580.1"/>
    <property type="molecule type" value="Genomic_DNA"/>
</dbReference>
<dbReference type="GO" id="GO:0006310">
    <property type="term" value="P:DNA recombination"/>
    <property type="evidence" value="ECO:0007669"/>
    <property type="project" value="UniProtKB-UniRule"/>
</dbReference>
<keyword evidence="6 8" id="KW-0804">Transcription</keyword>
<dbReference type="CDD" id="cd13835">
    <property type="entry name" value="IHF_A"/>
    <property type="match status" value="1"/>
</dbReference>
<gene>
    <name evidence="8 12" type="primary">ihfA</name>
    <name evidence="8" type="synonym">himA</name>
    <name evidence="12" type="ORF">MAGMO_3444</name>
</gene>
<evidence type="ECO:0000256" key="11">
    <source>
        <dbReference type="SAM" id="MobiDB-lite"/>
    </source>
</evidence>
<comment type="function">
    <text evidence="8 10">This protein is one of the two subunits of integration host factor, a specific DNA-binding protein that functions in genetic recombination as well as in transcriptional and translational control.</text>
</comment>
<dbReference type="GO" id="GO:0006355">
    <property type="term" value="P:regulation of DNA-templated transcription"/>
    <property type="evidence" value="ECO:0007669"/>
    <property type="project" value="UniProtKB-UniRule"/>
</dbReference>
<dbReference type="SMART" id="SM00411">
    <property type="entry name" value="BHL"/>
    <property type="match status" value="1"/>
</dbReference>
<dbReference type="GO" id="GO:0009893">
    <property type="term" value="P:positive regulation of metabolic process"/>
    <property type="evidence" value="ECO:0007669"/>
    <property type="project" value="UniProtKB-ARBA"/>
</dbReference>
<dbReference type="InterPro" id="IPR020816">
    <property type="entry name" value="Histone-like_DNA-bd_CS"/>
</dbReference>